<organism evidence="3 4">
    <name type="scientific">Xanthocytophaga flava</name>
    <dbReference type="NCBI Taxonomy" id="3048013"/>
    <lineage>
        <taxon>Bacteria</taxon>
        <taxon>Pseudomonadati</taxon>
        <taxon>Bacteroidota</taxon>
        <taxon>Cytophagia</taxon>
        <taxon>Cytophagales</taxon>
        <taxon>Rhodocytophagaceae</taxon>
        <taxon>Xanthocytophaga</taxon>
    </lineage>
</organism>
<comment type="caution">
    <text evidence="3">The sequence shown here is derived from an EMBL/GenBank/DDBJ whole genome shotgun (WGS) entry which is preliminary data.</text>
</comment>
<keyword evidence="3" id="KW-0645">Protease</keyword>
<evidence type="ECO:0000313" key="3">
    <source>
        <dbReference type="EMBL" id="MDJ1496360.1"/>
    </source>
</evidence>
<dbReference type="InterPro" id="IPR003675">
    <property type="entry name" value="Rce1/LyrA-like_dom"/>
</dbReference>
<feature type="transmembrane region" description="Helical" evidence="1">
    <location>
        <begin position="258"/>
        <end position="276"/>
    </location>
</feature>
<feature type="transmembrane region" description="Helical" evidence="1">
    <location>
        <begin position="168"/>
        <end position="190"/>
    </location>
</feature>
<dbReference type="RefSeq" id="WP_314001109.1">
    <property type="nucleotide sequence ID" value="NZ_JASJOR010000007.1"/>
</dbReference>
<protein>
    <submittedName>
        <fullName evidence="3">CPBP family intramembrane metalloprotease</fullName>
        <ecNumber evidence="3">3.4.-.-</ecNumber>
    </submittedName>
</protein>
<dbReference type="Pfam" id="PF02517">
    <property type="entry name" value="Rce1-like"/>
    <property type="match status" value="1"/>
</dbReference>
<feature type="transmembrane region" description="Helical" evidence="1">
    <location>
        <begin position="124"/>
        <end position="147"/>
    </location>
</feature>
<keyword evidence="3" id="KW-0378">Hydrolase</keyword>
<dbReference type="GO" id="GO:0008237">
    <property type="term" value="F:metallopeptidase activity"/>
    <property type="evidence" value="ECO:0007669"/>
    <property type="project" value="UniProtKB-KW"/>
</dbReference>
<sequence>MAKELKKEIIQFLIPVFVITYGLGAIAYEKGGFHQFPVALYTVYVPGLTVFILYACRKRTLLWNSFSKLQIRFNRYWILGPVLVFLLVSCSFSLSVLVYPEMRKSLQAIQIETQHTTLFTGNTASTICLVFFINLFLAPMLNIFLFLGEEIGWRGFLLPRLMCIYPQATALIVGGFIWAIWQAIGILLGLKYPGQPIAGNIMMVLFCVPTGIILQYFYVRSRCIFVPALMHGALTWTTNTFTHFLVDTSKMPSLWAGSYGLIGVLVMTIAASWIYIRWQSLSSFTYKIQPLKSA</sequence>
<gene>
    <name evidence="3" type="ORF">QNI19_25710</name>
</gene>
<proteinExistence type="predicted"/>
<evidence type="ECO:0000256" key="1">
    <source>
        <dbReference type="SAM" id="Phobius"/>
    </source>
</evidence>
<keyword evidence="1" id="KW-1133">Transmembrane helix</keyword>
<dbReference type="PANTHER" id="PTHR35797">
    <property type="entry name" value="PROTEASE-RELATED"/>
    <property type="match status" value="1"/>
</dbReference>
<feature type="transmembrane region" description="Helical" evidence="1">
    <location>
        <begin position="196"/>
        <end position="217"/>
    </location>
</feature>
<dbReference type="InterPro" id="IPR042150">
    <property type="entry name" value="MmRce1-like"/>
</dbReference>
<keyword evidence="4" id="KW-1185">Reference proteome</keyword>
<dbReference type="Proteomes" id="UP001228581">
    <property type="component" value="Unassembled WGS sequence"/>
</dbReference>
<keyword evidence="3" id="KW-0482">Metalloprotease</keyword>
<evidence type="ECO:0000313" key="4">
    <source>
        <dbReference type="Proteomes" id="UP001228581"/>
    </source>
</evidence>
<reference evidence="3 4" key="1">
    <citation type="submission" date="2023-05" db="EMBL/GenBank/DDBJ databases">
        <authorList>
            <person name="Zhang X."/>
        </authorList>
    </citation>
    <scope>NUCLEOTIDE SEQUENCE [LARGE SCALE GENOMIC DNA]</scope>
    <source>
        <strain evidence="3 4">DM2B3-1</strain>
    </source>
</reference>
<feature type="transmembrane region" description="Helical" evidence="1">
    <location>
        <begin position="34"/>
        <end position="55"/>
    </location>
</feature>
<accession>A0ABT7CRK1</accession>
<dbReference type="EC" id="3.4.-.-" evidence="3"/>
<evidence type="ECO:0000259" key="2">
    <source>
        <dbReference type="Pfam" id="PF02517"/>
    </source>
</evidence>
<feature type="domain" description="CAAX prenyl protease 2/Lysostaphin resistance protein A-like" evidence="2">
    <location>
        <begin position="135"/>
        <end position="235"/>
    </location>
</feature>
<keyword evidence="1" id="KW-0812">Transmembrane</keyword>
<keyword evidence="1" id="KW-0472">Membrane</keyword>
<feature type="transmembrane region" description="Helical" evidence="1">
    <location>
        <begin position="12"/>
        <end position="28"/>
    </location>
</feature>
<feature type="transmembrane region" description="Helical" evidence="1">
    <location>
        <begin position="224"/>
        <end position="246"/>
    </location>
</feature>
<feature type="transmembrane region" description="Helical" evidence="1">
    <location>
        <begin position="76"/>
        <end position="99"/>
    </location>
</feature>
<dbReference type="PANTHER" id="PTHR35797:SF1">
    <property type="entry name" value="PROTEASE"/>
    <property type="match status" value="1"/>
</dbReference>
<dbReference type="EMBL" id="JASJOT010000022">
    <property type="protein sequence ID" value="MDJ1496360.1"/>
    <property type="molecule type" value="Genomic_DNA"/>
</dbReference>
<name>A0ABT7CRK1_9BACT</name>